<dbReference type="InParanoid" id="A0A0H2R692"/>
<organism evidence="1 2">
    <name type="scientific">Schizopora paradoxa</name>
    <dbReference type="NCBI Taxonomy" id="27342"/>
    <lineage>
        <taxon>Eukaryota</taxon>
        <taxon>Fungi</taxon>
        <taxon>Dikarya</taxon>
        <taxon>Basidiomycota</taxon>
        <taxon>Agaricomycotina</taxon>
        <taxon>Agaricomycetes</taxon>
        <taxon>Hymenochaetales</taxon>
        <taxon>Schizoporaceae</taxon>
        <taxon>Schizopora</taxon>
    </lineage>
</organism>
<dbReference type="Proteomes" id="UP000053477">
    <property type="component" value="Unassembled WGS sequence"/>
</dbReference>
<name>A0A0H2R692_9AGAM</name>
<dbReference type="AlphaFoldDB" id="A0A0H2R692"/>
<gene>
    <name evidence="1" type="ORF">SCHPADRAFT_947304</name>
</gene>
<keyword evidence="2" id="KW-1185">Reference proteome</keyword>
<reference evidence="1 2" key="1">
    <citation type="submission" date="2015-04" db="EMBL/GenBank/DDBJ databases">
        <title>Complete genome sequence of Schizopora paradoxa KUC8140, a cosmopolitan wood degrader in East Asia.</title>
        <authorList>
            <consortium name="DOE Joint Genome Institute"/>
            <person name="Min B."/>
            <person name="Park H."/>
            <person name="Jang Y."/>
            <person name="Kim J.-J."/>
            <person name="Kim K.H."/>
            <person name="Pangilinan J."/>
            <person name="Lipzen A."/>
            <person name="Riley R."/>
            <person name="Grigoriev I.V."/>
            <person name="Spatafora J.W."/>
            <person name="Choi I.-G."/>
        </authorList>
    </citation>
    <scope>NUCLEOTIDE SEQUENCE [LARGE SCALE GENOMIC DNA]</scope>
    <source>
        <strain evidence="1 2">KUC8140</strain>
    </source>
</reference>
<evidence type="ECO:0000313" key="1">
    <source>
        <dbReference type="EMBL" id="KLO04963.1"/>
    </source>
</evidence>
<evidence type="ECO:0000313" key="2">
    <source>
        <dbReference type="Proteomes" id="UP000053477"/>
    </source>
</evidence>
<protein>
    <submittedName>
        <fullName evidence="1">Uncharacterized protein</fullName>
    </submittedName>
</protein>
<sequence length="79" mass="8623">MHAWLAGSRLNQQEIRVHLIIKTDIAQMISPITAFIDIKSPISAAVDIFHNPTCLADGVIDLALDKARTLASPIVAVYE</sequence>
<dbReference type="EMBL" id="KQ086393">
    <property type="protein sequence ID" value="KLO04963.1"/>
    <property type="molecule type" value="Genomic_DNA"/>
</dbReference>
<proteinExistence type="predicted"/>
<accession>A0A0H2R692</accession>